<accession>A0ABP7BPU0</accession>
<name>A0ABP7BPU0_9ACTN</name>
<organism evidence="1 2">
    <name type="scientific">Nonomuraea antimicrobica</name>
    <dbReference type="NCBI Taxonomy" id="561173"/>
    <lineage>
        <taxon>Bacteria</taxon>
        <taxon>Bacillati</taxon>
        <taxon>Actinomycetota</taxon>
        <taxon>Actinomycetes</taxon>
        <taxon>Streptosporangiales</taxon>
        <taxon>Streptosporangiaceae</taxon>
        <taxon>Nonomuraea</taxon>
    </lineage>
</organism>
<dbReference type="Proteomes" id="UP001500902">
    <property type="component" value="Unassembled WGS sequence"/>
</dbReference>
<dbReference type="InterPro" id="IPR011008">
    <property type="entry name" value="Dimeric_a/b-barrel"/>
</dbReference>
<proteinExistence type="predicted"/>
<evidence type="ECO:0000313" key="2">
    <source>
        <dbReference type="Proteomes" id="UP001500902"/>
    </source>
</evidence>
<protein>
    <recommendedName>
        <fullName evidence="3">Antibiotic biosynthesis monooxygenase</fullName>
    </recommendedName>
</protein>
<dbReference type="SUPFAM" id="SSF54909">
    <property type="entry name" value="Dimeric alpha+beta barrel"/>
    <property type="match status" value="1"/>
</dbReference>
<comment type="caution">
    <text evidence="1">The sequence shown here is derived from an EMBL/GenBank/DDBJ whole genome shotgun (WGS) entry which is preliminary data.</text>
</comment>
<evidence type="ECO:0008006" key="3">
    <source>
        <dbReference type="Google" id="ProtNLM"/>
    </source>
</evidence>
<reference evidence="2" key="1">
    <citation type="journal article" date="2019" name="Int. J. Syst. Evol. Microbiol.">
        <title>The Global Catalogue of Microorganisms (GCM) 10K type strain sequencing project: providing services to taxonomists for standard genome sequencing and annotation.</title>
        <authorList>
            <consortium name="The Broad Institute Genomics Platform"/>
            <consortium name="The Broad Institute Genome Sequencing Center for Infectious Disease"/>
            <person name="Wu L."/>
            <person name="Ma J."/>
        </authorList>
    </citation>
    <scope>NUCLEOTIDE SEQUENCE [LARGE SCALE GENOMIC DNA]</scope>
    <source>
        <strain evidence="2">JCM 16904</strain>
    </source>
</reference>
<sequence>MAFLRVVRFTADPADAEQVLARRAALIDAVRGRFPGLTQTRLARVDERTWVDSWCWDSPDTLAAAVAVAHDLPESGPAFALVKDATSEEGEIVDER</sequence>
<dbReference type="RefSeq" id="WP_344877883.1">
    <property type="nucleotide sequence ID" value="NZ_BAAAZP010000067.1"/>
</dbReference>
<evidence type="ECO:0000313" key="1">
    <source>
        <dbReference type="EMBL" id="GAA3666541.1"/>
    </source>
</evidence>
<gene>
    <name evidence="1" type="ORF">GCM10022224_033210</name>
</gene>
<dbReference type="EMBL" id="BAAAZP010000067">
    <property type="protein sequence ID" value="GAA3666541.1"/>
    <property type="molecule type" value="Genomic_DNA"/>
</dbReference>
<keyword evidence="2" id="KW-1185">Reference proteome</keyword>